<feature type="transmembrane region" description="Helical" evidence="5">
    <location>
        <begin position="128"/>
        <end position="150"/>
    </location>
</feature>
<keyword evidence="8" id="KW-1185">Reference proteome</keyword>
<reference evidence="7 8" key="1">
    <citation type="submission" date="2020-04" db="EMBL/GenBank/DDBJ databases">
        <title>Paenibacillus algicola sp. nov., a novel marine bacterium producing alginate lyase.</title>
        <authorList>
            <person name="Huang H."/>
        </authorList>
    </citation>
    <scope>NUCLEOTIDE SEQUENCE [LARGE SCALE GENOMIC DNA]</scope>
    <source>
        <strain evidence="7 8">L7-75</strain>
    </source>
</reference>
<evidence type="ECO:0000256" key="4">
    <source>
        <dbReference type="ARBA" id="ARBA00023136"/>
    </source>
</evidence>
<evidence type="ECO:0000256" key="3">
    <source>
        <dbReference type="ARBA" id="ARBA00022989"/>
    </source>
</evidence>
<evidence type="ECO:0000256" key="1">
    <source>
        <dbReference type="ARBA" id="ARBA00004141"/>
    </source>
</evidence>
<proteinExistence type="predicted"/>
<feature type="transmembrane region" description="Helical" evidence="5">
    <location>
        <begin position="233"/>
        <end position="253"/>
    </location>
</feature>
<dbReference type="InterPro" id="IPR051533">
    <property type="entry name" value="WaaL-like"/>
</dbReference>
<dbReference type="PANTHER" id="PTHR37422">
    <property type="entry name" value="TEICHURONIC ACID BIOSYNTHESIS PROTEIN TUAE"/>
    <property type="match status" value="1"/>
</dbReference>
<keyword evidence="4 5" id="KW-0472">Membrane</keyword>
<keyword evidence="3 5" id="KW-1133">Transmembrane helix</keyword>
<feature type="transmembrane region" description="Helical" evidence="5">
    <location>
        <begin position="260"/>
        <end position="291"/>
    </location>
</feature>
<comment type="subcellular location">
    <subcellularLocation>
        <location evidence="1">Membrane</location>
        <topology evidence="1">Multi-pass membrane protein</topology>
    </subcellularLocation>
</comment>
<evidence type="ECO:0000313" key="7">
    <source>
        <dbReference type="EMBL" id="NMO95709.1"/>
    </source>
</evidence>
<comment type="caution">
    <text evidence="7">The sequence shown here is derived from an EMBL/GenBank/DDBJ whole genome shotgun (WGS) entry which is preliminary data.</text>
</comment>
<evidence type="ECO:0000313" key="8">
    <source>
        <dbReference type="Proteomes" id="UP000565468"/>
    </source>
</evidence>
<evidence type="ECO:0000259" key="6">
    <source>
        <dbReference type="Pfam" id="PF04932"/>
    </source>
</evidence>
<gene>
    <name evidence="7" type="ORF">HII30_07975</name>
</gene>
<feature type="transmembrane region" description="Helical" evidence="5">
    <location>
        <begin position="393"/>
        <end position="416"/>
    </location>
</feature>
<dbReference type="PANTHER" id="PTHR37422:SF13">
    <property type="entry name" value="LIPOPOLYSACCHARIDE BIOSYNTHESIS PROTEIN PA4999-RELATED"/>
    <property type="match status" value="1"/>
</dbReference>
<feature type="transmembrane region" description="Helical" evidence="5">
    <location>
        <begin position="156"/>
        <end position="174"/>
    </location>
</feature>
<feature type="transmembrane region" description="Helical" evidence="5">
    <location>
        <begin position="428"/>
        <end position="458"/>
    </location>
</feature>
<dbReference type="AlphaFoldDB" id="A0A848M628"/>
<evidence type="ECO:0000256" key="2">
    <source>
        <dbReference type="ARBA" id="ARBA00022692"/>
    </source>
</evidence>
<dbReference type="Pfam" id="PF04932">
    <property type="entry name" value="Wzy_C"/>
    <property type="match status" value="1"/>
</dbReference>
<feature type="transmembrane region" description="Helical" evidence="5">
    <location>
        <begin position="41"/>
        <end position="62"/>
    </location>
</feature>
<feature type="domain" description="O-antigen ligase-related" evidence="6">
    <location>
        <begin position="264"/>
        <end position="404"/>
    </location>
</feature>
<dbReference type="Proteomes" id="UP000565468">
    <property type="component" value="Unassembled WGS sequence"/>
</dbReference>
<keyword evidence="2 5" id="KW-0812">Transmembrane</keyword>
<protein>
    <recommendedName>
        <fullName evidence="6">O-antigen ligase-related domain-containing protein</fullName>
    </recommendedName>
</protein>
<feature type="transmembrane region" description="Helical" evidence="5">
    <location>
        <begin position="303"/>
        <end position="321"/>
    </location>
</feature>
<accession>A0A848M628</accession>
<dbReference type="EMBL" id="JABBPN010000005">
    <property type="protein sequence ID" value="NMO95709.1"/>
    <property type="molecule type" value="Genomic_DNA"/>
</dbReference>
<sequence>MERVLGLINRKRVAISILLIQLVGVILIGIIIGYASSLQSYHMKLLEMVYLLVSTLLGFLVLSRSPGSLIPYTLVIWTISPEVRRIIDWSFLSFSDFSLIMISPHCVSLILLIPVLNNYKFLDHKIKIILRVMIAALTYGCILGFMKYGLSTVFELLNLAIPFLVLVYVGVTPFKDEIRDKWMRSFTCLAVVVGFYGIYQYLVLPPWDGFWIMNSGMRSVGQPEAQQFRVFSFLNSPGPAGMFLGIALAVMIVQKKWRAFGLIGVMTVAFALMLTLVRVGWICCLVMFIAYFSRSQLVGKLKLFTVAAILVLFYFILLPLLPGSDEITSRFNTFESLEDDHSFNERLDFAKYIISDVMKNPIGNGIGSSGIGVKLTQNTNTLAVFDNGYLNLLYLYGLPLGVAVIIILLLLFVFLLKRSRVEKRYTPLSFAAISALFFLMLSSNVMAGLSGYILLLLISLSYSRNSERS</sequence>
<evidence type="ECO:0000256" key="5">
    <source>
        <dbReference type="SAM" id="Phobius"/>
    </source>
</evidence>
<feature type="transmembrane region" description="Helical" evidence="5">
    <location>
        <begin position="186"/>
        <end position="204"/>
    </location>
</feature>
<name>A0A848M628_PAELE</name>
<feature type="transmembrane region" description="Helical" evidence="5">
    <location>
        <begin position="99"/>
        <end position="116"/>
    </location>
</feature>
<feature type="transmembrane region" description="Helical" evidence="5">
    <location>
        <begin position="12"/>
        <end position="35"/>
    </location>
</feature>
<dbReference type="InterPro" id="IPR007016">
    <property type="entry name" value="O-antigen_ligase-rel_domated"/>
</dbReference>
<organism evidence="7 8">
    <name type="scientific">Paenibacillus lemnae</name>
    <dbReference type="NCBI Taxonomy" id="1330551"/>
    <lineage>
        <taxon>Bacteria</taxon>
        <taxon>Bacillati</taxon>
        <taxon>Bacillota</taxon>
        <taxon>Bacilli</taxon>
        <taxon>Bacillales</taxon>
        <taxon>Paenibacillaceae</taxon>
        <taxon>Paenibacillus</taxon>
    </lineage>
</organism>
<dbReference type="GO" id="GO:0016020">
    <property type="term" value="C:membrane"/>
    <property type="evidence" value="ECO:0007669"/>
    <property type="project" value="UniProtKB-SubCell"/>
</dbReference>